<accession>A0A2M9B5N5</accession>
<sequence>MRRILICLAWLAATGLASAPAKAQDPAAAELRKNLGILETSTEFEDEAWEKLIADTSRKLIAYLRTHDVSAAGAQSLGLELTADSQDAAHFRVFTYSYQSGGTRGTVHRPVFQWTNAAGQHFAYHPDLECYYNEIYKLATPGRTLYLLLGQERGDGRCLASEAYVLELKGNYLLLDHAAFGQSPGLVLCNVEMTFQAARQTLRISLAERPYPTDEEARTDFADALLRSGYRIRRGAQSVGLLLSGARFGQKP</sequence>
<dbReference type="EMBL" id="PGFA01000003">
    <property type="protein sequence ID" value="PJJ53258.1"/>
    <property type="molecule type" value="Genomic_DNA"/>
</dbReference>
<comment type="caution">
    <text evidence="2">The sequence shown here is derived from an EMBL/GenBank/DDBJ whole genome shotgun (WGS) entry which is preliminary data.</text>
</comment>
<proteinExistence type="predicted"/>
<reference evidence="2 3" key="1">
    <citation type="submission" date="2017-11" db="EMBL/GenBank/DDBJ databases">
        <title>Genomic Encyclopedia of Archaeal and Bacterial Type Strains, Phase II (KMG-II): From Individual Species to Whole Genera.</title>
        <authorList>
            <person name="Goeker M."/>
        </authorList>
    </citation>
    <scope>NUCLEOTIDE SEQUENCE [LARGE SCALE GENOMIC DNA]</scope>
    <source>
        <strain evidence="2 3">DSM 11115</strain>
    </source>
</reference>
<dbReference type="AlphaFoldDB" id="A0A2M9B5N5"/>
<name>A0A2M9B5N5_9BACT</name>
<evidence type="ECO:0000313" key="2">
    <source>
        <dbReference type="EMBL" id="PJJ53258.1"/>
    </source>
</evidence>
<feature type="chain" id="PRO_5014838348" evidence="1">
    <location>
        <begin position="24"/>
        <end position="252"/>
    </location>
</feature>
<keyword evidence="3" id="KW-1185">Reference proteome</keyword>
<evidence type="ECO:0000313" key="3">
    <source>
        <dbReference type="Proteomes" id="UP000228535"/>
    </source>
</evidence>
<feature type="signal peptide" evidence="1">
    <location>
        <begin position="1"/>
        <end position="23"/>
    </location>
</feature>
<evidence type="ECO:0000256" key="1">
    <source>
        <dbReference type="SAM" id="SignalP"/>
    </source>
</evidence>
<dbReference type="RefSeq" id="WP_100338149.1">
    <property type="nucleotide sequence ID" value="NZ_PGFA01000003.1"/>
</dbReference>
<protein>
    <submittedName>
        <fullName evidence="2">Uncharacterized protein</fullName>
    </submittedName>
</protein>
<organism evidence="2 3">
    <name type="scientific">Hymenobacter chitinivorans DSM 11115</name>
    <dbReference type="NCBI Taxonomy" id="1121954"/>
    <lineage>
        <taxon>Bacteria</taxon>
        <taxon>Pseudomonadati</taxon>
        <taxon>Bacteroidota</taxon>
        <taxon>Cytophagia</taxon>
        <taxon>Cytophagales</taxon>
        <taxon>Hymenobacteraceae</taxon>
        <taxon>Hymenobacter</taxon>
    </lineage>
</organism>
<keyword evidence="1" id="KW-0732">Signal</keyword>
<dbReference type="OrthoDB" id="747472at2"/>
<gene>
    <name evidence="2" type="ORF">CLV45_3918</name>
</gene>
<dbReference type="Proteomes" id="UP000228535">
    <property type="component" value="Unassembled WGS sequence"/>
</dbReference>